<accession>A0A9X2IZ74</accession>
<comment type="caution">
    <text evidence="1">The sequence shown here is derived from an EMBL/GenBank/DDBJ whole genome shotgun (WGS) entry which is preliminary data.</text>
</comment>
<dbReference type="Proteomes" id="UP001139157">
    <property type="component" value="Unassembled WGS sequence"/>
</dbReference>
<evidence type="ECO:0000313" key="2">
    <source>
        <dbReference type="Proteomes" id="UP001139157"/>
    </source>
</evidence>
<keyword evidence="2" id="KW-1185">Reference proteome</keyword>
<name>A0A9X2IZ74_9NOCA</name>
<organism evidence="1 2">
    <name type="scientific">Nocardia pulmonis</name>
    <dbReference type="NCBI Taxonomy" id="2951408"/>
    <lineage>
        <taxon>Bacteria</taxon>
        <taxon>Bacillati</taxon>
        <taxon>Actinomycetota</taxon>
        <taxon>Actinomycetes</taxon>
        <taxon>Mycobacteriales</taxon>
        <taxon>Nocardiaceae</taxon>
        <taxon>Nocardia</taxon>
    </lineage>
</organism>
<dbReference type="RefSeq" id="WP_251912461.1">
    <property type="nucleotide sequence ID" value="NZ_JAMRXG010000005.1"/>
</dbReference>
<dbReference type="EMBL" id="JAMRXG010000005">
    <property type="protein sequence ID" value="MCM6774656.1"/>
    <property type="molecule type" value="Genomic_DNA"/>
</dbReference>
<protein>
    <submittedName>
        <fullName evidence="1">Uncharacterized protein</fullName>
    </submittedName>
</protein>
<sequence length="76" mass="8828">MTYSEYRDREVSWELNRREGVTFSAEFPYRAVVDGVVLEIKIGDFPAESAYTLFADGEPVDEFDSFPDNWTRPPGW</sequence>
<reference evidence="1" key="1">
    <citation type="submission" date="2022-06" db="EMBL/GenBank/DDBJ databases">
        <title>Novel species in genus nocardia.</title>
        <authorList>
            <person name="Li F."/>
        </authorList>
    </citation>
    <scope>NUCLEOTIDE SEQUENCE</scope>
    <source>
        <strain evidence="1">CDC141</strain>
    </source>
</reference>
<dbReference type="AlphaFoldDB" id="A0A9X2IZ74"/>
<gene>
    <name evidence="1" type="ORF">NDR86_14355</name>
</gene>
<proteinExistence type="predicted"/>
<evidence type="ECO:0000313" key="1">
    <source>
        <dbReference type="EMBL" id="MCM6774656.1"/>
    </source>
</evidence>